<name>A0ABV8K6B6_9BACL</name>
<comment type="caution">
    <text evidence="2">The sequence shown here is derived from an EMBL/GenBank/DDBJ whole genome shotgun (WGS) entry which is preliminary data.</text>
</comment>
<organism evidence="2 3">
    <name type="scientific">Paenibacillus xanthanilyticus</name>
    <dbReference type="NCBI Taxonomy" id="1783531"/>
    <lineage>
        <taxon>Bacteria</taxon>
        <taxon>Bacillati</taxon>
        <taxon>Bacillota</taxon>
        <taxon>Bacilli</taxon>
        <taxon>Bacillales</taxon>
        <taxon>Paenibacillaceae</taxon>
        <taxon>Paenibacillus</taxon>
    </lineage>
</organism>
<sequence length="182" mass="20039">MRKAIYLLVLGLVVMTVAACSEKVQEGGPSQLETYVTSLEELTAKASDIVEVEILDQQETIEYGGVVFTVSSAKVISTQKGPLASGAIMNVLETGGVMSNGQEFKFNGIPVAKKKEKLFLFLETYQGPITQDAYVPIGAYQGKFKVENDKVIQLTPSEEKLKDYKPVKKEDFKIIIKEIIVK</sequence>
<reference evidence="3" key="1">
    <citation type="journal article" date="2019" name="Int. J. Syst. Evol. Microbiol.">
        <title>The Global Catalogue of Microorganisms (GCM) 10K type strain sequencing project: providing services to taxonomists for standard genome sequencing and annotation.</title>
        <authorList>
            <consortium name="The Broad Institute Genomics Platform"/>
            <consortium name="The Broad Institute Genome Sequencing Center for Infectious Disease"/>
            <person name="Wu L."/>
            <person name="Ma J."/>
        </authorList>
    </citation>
    <scope>NUCLEOTIDE SEQUENCE [LARGE SCALE GENOMIC DNA]</scope>
    <source>
        <strain evidence="3">IBRC-M 10987</strain>
    </source>
</reference>
<accession>A0ABV8K6B6</accession>
<feature type="signal peptide" evidence="1">
    <location>
        <begin position="1"/>
        <end position="19"/>
    </location>
</feature>
<dbReference type="Proteomes" id="UP001595715">
    <property type="component" value="Unassembled WGS sequence"/>
</dbReference>
<gene>
    <name evidence="2" type="ORF">ACFOZ8_17855</name>
</gene>
<keyword evidence="3" id="KW-1185">Reference proteome</keyword>
<evidence type="ECO:0000313" key="2">
    <source>
        <dbReference type="EMBL" id="MFC4101512.1"/>
    </source>
</evidence>
<feature type="chain" id="PRO_5047263974" description="Lipoprotein" evidence="1">
    <location>
        <begin position="20"/>
        <end position="182"/>
    </location>
</feature>
<protein>
    <recommendedName>
        <fullName evidence="4">Lipoprotein</fullName>
    </recommendedName>
</protein>
<dbReference type="PROSITE" id="PS51257">
    <property type="entry name" value="PROKAR_LIPOPROTEIN"/>
    <property type="match status" value="1"/>
</dbReference>
<evidence type="ECO:0000256" key="1">
    <source>
        <dbReference type="SAM" id="SignalP"/>
    </source>
</evidence>
<dbReference type="EMBL" id="JBHSAM010000028">
    <property type="protein sequence ID" value="MFC4101512.1"/>
    <property type="molecule type" value="Genomic_DNA"/>
</dbReference>
<evidence type="ECO:0008006" key="4">
    <source>
        <dbReference type="Google" id="ProtNLM"/>
    </source>
</evidence>
<evidence type="ECO:0000313" key="3">
    <source>
        <dbReference type="Proteomes" id="UP001595715"/>
    </source>
</evidence>
<proteinExistence type="predicted"/>
<dbReference type="RefSeq" id="WP_377720126.1">
    <property type="nucleotide sequence ID" value="NZ_JBHSAM010000028.1"/>
</dbReference>
<keyword evidence="1" id="KW-0732">Signal</keyword>